<accession>A0A069PBH1</accession>
<dbReference type="Gene3D" id="3.40.50.970">
    <property type="match status" value="2"/>
</dbReference>
<dbReference type="InterPro" id="IPR012000">
    <property type="entry name" value="Thiamin_PyroP_enz_cen_dom"/>
</dbReference>
<dbReference type="STRING" id="60547.GCA_000751215_02997"/>
<dbReference type="Proteomes" id="UP000027466">
    <property type="component" value="Unassembled WGS sequence"/>
</dbReference>
<dbReference type="Pfam" id="PF02776">
    <property type="entry name" value="TPP_enzyme_N"/>
    <property type="match status" value="1"/>
</dbReference>
<dbReference type="Gene3D" id="3.40.50.1220">
    <property type="entry name" value="TPP-binding domain"/>
    <property type="match status" value="1"/>
</dbReference>
<organism evidence="7 8">
    <name type="scientific">Caballeronia glathei</name>
    <dbReference type="NCBI Taxonomy" id="60547"/>
    <lineage>
        <taxon>Bacteria</taxon>
        <taxon>Pseudomonadati</taxon>
        <taxon>Pseudomonadota</taxon>
        <taxon>Betaproteobacteria</taxon>
        <taxon>Burkholderiales</taxon>
        <taxon>Burkholderiaceae</taxon>
        <taxon>Caballeronia</taxon>
    </lineage>
</organism>
<evidence type="ECO:0000256" key="2">
    <source>
        <dbReference type="ARBA" id="ARBA00023052"/>
    </source>
</evidence>
<proteinExistence type="inferred from homology"/>
<dbReference type="RefSeq" id="WP_035931857.1">
    <property type="nucleotide sequence ID" value="NZ_CADFFX010000060.1"/>
</dbReference>
<evidence type="ECO:0000313" key="8">
    <source>
        <dbReference type="Proteomes" id="UP000027466"/>
    </source>
</evidence>
<protein>
    <submittedName>
        <fullName evidence="7">Benzoylformate decarboxylase</fullName>
    </submittedName>
</protein>
<dbReference type="SUPFAM" id="SSF52467">
    <property type="entry name" value="DHS-like NAD/FAD-binding domain"/>
    <property type="match status" value="1"/>
</dbReference>
<dbReference type="CDD" id="cd07035">
    <property type="entry name" value="TPP_PYR_POX_like"/>
    <property type="match status" value="1"/>
</dbReference>
<evidence type="ECO:0000313" key="7">
    <source>
        <dbReference type="EMBL" id="KDR38023.1"/>
    </source>
</evidence>
<dbReference type="InterPro" id="IPR012001">
    <property type="entry name" value="Thiamin_PyroP_enz_TPP-bd_dom"/>
</dbReference>
<reference evidence="7 8" key="1">
    <citation type="submission" date="2014-03" db="EMBL/GenBank/DDBJ databases">
        <title>Draft Genome Sequences of Four Burkholderia Strains.</title>
        <authorList>
            <person name="Liu X.Y."/>
            <person name="Li C.X."/>
            <person name="Xu J.H."/>
        </authorList>
    </citation>
    <scope>NUCLEOTIDE SEQUENCE [LARGE SCALE GENOMIC DNA]</scope>
    <source>
        <strain evidence="7 8">DSM 50014</strain>
    </source>
</reference>
<dbReference type="InterPro" id="IPR000399">
    <property type="entry name" value="TPP-bd_CS"/>
</dbReference>
<dbReference type="EMBL" id="JFHC01000114">
    <property type="protein sequence ID" value="KDR38023.1"/>
    <property type="molecule type" value="Genomic_DNA"/>
</dbReference>
<dbReference type="PANTHER" id="PTHR18968:SF133">
    <property type="entry name" value="BENZOYLFORMATE DECARBOXYLASE"/>
    <property type="match status" value="1"/>
</dbReference>
<dbReference type="InterPro" id="IPR029035">
    <property type="entry name" value="DHS-like_NAD/FAD-binding_dom"/>
</dbReference>
<evidence type="ECO:0000259" key="4">
    <source>
        <dbReference type="Pfam" id="PF00205"/>
    </source>
</evidence>
<dbReference type="PANTHER" id="PTHR18968">
    <property type="entry name" value="THIAMINE PYROPHOSPHATE ENZYMES"/>
    <property type="match status" value="1"/>
</dbReference>
<dbReference type="AlphaFoldDB" id="A0A069PBH1"/>
<evidence type="ECO:0000256" key="1">
    <source>
        <dbReference type="ARBA" id="ARBA00007812"/>
    </source>
</evidence>
<feature type="domain" description="Thiamine pyrophosphate enzyme TPP-binding" evidence="5">
    <location>
        <begin position="408"/>
        <end position="547"/>
    </location>
</feature>
<dbReference type="InterPro" id="IPR011766">
    <property type="entry name" value="TPP_enzyme_TPP-bd"/>
</dbReference>
<feature type="domain" description="Thiamine pyrophosphate enzyme central" evidence="4">
    <location>
        <begin position="194"/>
        <end position="329"/>
    </location>
</feature>
<dbReference type="GO" id="GO:0000287">
    <property type="term" value="F:magnesium ion binding"/>
    <property type="evidence" value="ECO:0007669"/>
    <property type="project" value="InterPro"/>
</dbReference>
<dbReference type="Pfam" id="PF02775">
    <property type="entry name" value="TPP_enzyme_C"/>
    <property type="match status" value="1"/>
</dbReference>
<sequence length="556" mass="60098">MSTQRLNGRTAFLKLLQDEGVTHVFGNPGTTELALMEAMSDAASIKYVLGLQESVVLSMADGFARASGQLTACNLHCTPGLGHAMGALYNARFSGSPIIVTAGQYELGYGLLEPMLYEPLVPIAQPLVKWAYEIQRVEDLPRVVRRAAKVALTPPFGPVFLSLPGSILDDEADLSLGHRTRVLAHGSPTDHDLDDVVRAVVQSRSPVIIAGRELAEQDAFEEAQTLAEMLGAPVYHEPIPYNTRYPVCHRAFMGDLTRNQKKVHETLGQHDLLIVLGADLLRMSAYNETDPMPNDLLVIHISEREWELGKNYPTDFAIRGSVKTILNSLLPRVDVGLTIEQRTDAQERLELMSKRNWTACRSQFLSSSSLSTNVPIAPGFLAQAIAESVQKNAIVVEEAPTLAPLLSSVLEVNEPRNFLGLASGGLGFGMGGAVGAALARPGTPIVAIIGDGSAMYAIQALWTAAHLDLPITYVIANNRSYRIIKERLVAMRGTDRFLGMDFTKPQLDFVSMATGMGVTARTVDDPSSLREALKSAIASGKPSLIDVVIDPGVQKA</sequence>
<dbReference type="Pfam" id="PF00205">
    <property type="entry name" value="TPP_enzyme_M"/>
    <property type="match status" value="1"/>
</dbReference>
<keyword evidence="2 3" id="KW-0786">Thiamine pyrophosphate</keyword>
<name>A0A069PBH1_9BURK</name>
<dbReference type="GO" id="GO:0019752">
    <property type="term" value="P:carboxylic acid metabolic process"/>
    <property type="evidence" value="ECO:0007669"/>
    <property type="project" value="UniProtKB-ARBA"/>
</dbReference>
<comment type="caution">
    <text evidence="7">The sequence shown here is derived from an EMBL/GenBank/DDBJ whole genome shotgun (WGS) entry which is preliminary data.</text>
</comment>
<dbReference type="GO" id="GO:0003984">
    <property type="term" value="F:acetolactate synthase activity"/>
    <property type="evidence" value="ECO:0007669"/>
    <property type="project" value="TreeGrafter"/>
</dbReference>
<dbReference type="SUPFAM" id="SSF52518">
    <property type="entry name" value="Thiamin diphosphate-binding fold (THDP-binding)"/>
    <property type="match status" value="2"/>
</dbReference>
<dbReference type="PROSITE" id="PS00187">
    <property type="entry name" value="TPP_ENZYMES"/>
    <property type="match status" value="1"/>
</dbReference>
<dbReference type="GO" id="GO:0030976">
    <property type="term" value="F:thiamine pyrophosphate binding"/>
    <property type="evidence" value="ECO:0007669"/>
    <property type="project" value="InterPro"/>
</dbReference>
<dbReference type="GO" id="GO:0050660">
    <property type="term" value="F:flavin adenine dinucleotide binding"/>
    <property type="evidence" value="ECO:0007669"/>
    <property type="project" value="TreeGrafter"/>
</dbReference>
<evidence type="ECO:0000259" key="6">
    <source>
        <dbReference type="Pfam" id="PF02776"/>
    </source>
</evidence>
<dbReference type="InterPro" id="IPR029061">
    <property type="entry name" value="THDP-binding"/>
</dbReference>
<keyword evidence="8" id="KW-1185">Reference proteome</keyword>
<evidence type="ECO:0000259" key="5">
    <source>
        <dbReference type="Pfam" id="PF02775"/>
    </source>
</evidence>
<dbReference type="CDD" id="cd02002">
    <property type="entry name" value="TPP_BFDC"/>
    <property type="match status" value="1"/>
</dbReference>
<feature type="domain" description="Thiamine pyrophosphate enzyme N-terminal TPP-binding" evidence="6">
    <location>
        <begin position="7"/>
        <end position="107"/>
    </location>
</feature>
<comment type="similarity">
    <text evidence="1 3">Belongs to the TPP enzyme family.</text>
</comment>
<evidence type="ECO:0000256" key="3">
    <source>
        <dbReference type="RuleBase" id="RU362132"/>
    </source>
</evidence>
<dbReference type="InterPro" id="IPR045229">
    <property type="entry name" value="TPP_enz"/>
</dbReference>
<gene>
    <name evidence="7" type="ORF">BG61_04505</name>
</gene>